<dbReference type="SUPFAM" id="SSF49854">
    <property type="entry name" value="Spermadhesin, CUB domain"/>
    <property type="match status" value="1"/>
</dbReference>
<dbReference type="InterPro" id="IPR043504">
    <property type="entry name" value="Peptidase_S1_PA_chymotrypsin"/>
</dbReference>
<dbReference type="SMART" id="SM00020">
    <property type="entry name" value="Tryp_SPc"/>
    <property type="match status" value="1"/>
</dbReference>
<evidence type="ECO:0000259" key="24">
    <source>
        <dbReference type="PROSITE" id="PS01180"/>
    </source>
</evidence>
<dbReference type="PRINTS" id="PR00722">
    <property type="entry name" value="CHYMOTRYPSIN"/>
</dbReference>
<dbReference type="Gene3D" id="2.10.70.10">
    <property type="entry name" value="Complement Module, domain 1"/>
    <property type="match status" value="1"/>
</dbReference>
<dbReference type="InterPro" id="IPR000742">
    <property type="entry name" value="EGF"/>
</dbReference>
<feature type="active site" description="Charge relay system" evidence="18">
    <location>
        <position position="380"/>
    </location>
</feature>
<dbReference type="PANTHER" id="PTHR24255:SF29">
    <property type="entry name" value="COMPLEMENT COMPONENT 1, S SUBCOMPONENT"/>
    <property type="match status" value="1"/>
</dbReference>
<dbReference type="FunFam" id="2.40.10.10:FF:000059">
    <property type="entry name" value="Complement C1s subcomponent"/>
    <property type="match status" value="1"/>
</dbReference>
<dbReference type="InterPro" id="IPR035976">
    <property type="entry name" value="Sushi/SCR/CCP_sf"/>
</dbReference>
<dbReference type="eggNOG" id="KOG3627">
    <property type="taxonomic scope" value="Eukaryota"/>
</dbReference>
<keyword evidence="3 21" id="KW-0245">EGF-like domain</keyword>
<dbReference type="Gene3D" id="2.10.25.10">
    <property type="entry name" value="Laminin"/>
    <property type="match status" value="1"/>
</dbReference>
<evidence type="ECO:0000256" key="6">
    <source>
        <dbReference type="ARBA" id="ARBA00022670"/>
    </source>
</evidence>
<dbReference type="PROSITE" id="PS00135">
    <property type="entry name" value="TRYPSIN_SER"/>
    <property type="match status" value="1"/>
</dbReference>
<dbReference type="InterPro" id="IPR000436">
    <property type="entry name" value="Sushi_SCR_CCP_dom"/>
</dbReference>
<evidence type="ECO:0000256" key="8">
    <source>
        <dbReference type="ARBA" id="ARBA00022729"/>
    </source>
</evidence>
<dbReference type="InterPro" id="IPR033116">
    <property type="entry name" value="TRYPSIN_SER"/>
</dbReference>
<feature type="disulfide bond" evidence="19">
    <location>
        <begin position="238"/>
        <end position="271"/>
    </location>
</feature>
<dbReference type="Pfam" id="PF00084">
    <property type="entry name" value="Sushi"/>
    <property type="match status" value="1"/>
</dbReference>
<dbReference type="GO" id="GO:0006958">
    <property type="term" value="P:complement activation, classical pathway"/>
    <property type="evidence" value="ECO:0007669"/>
    <property type="project" value="UniProtKB-KW"/>
</dbReference>
<dbReference type="InterPro" id="IPR018097">
    <property type="entry name" value="EGF_Ca-bd_CS"/>
</dbReference>
<dbReference type="SUPFAM" id="SSF50494">
    <property type="entry name" value="Trypsin-like serine proteases"/>
    <property type="match status" value="1"/>
</dbReference>
<evidence type="ECO:0000256" key="18">
    <source>
        <dbReference type="PIRSR" id="PIRSR001155-1"/>
    </source>
</evidence>
<dbReference type="FunFam" id="2.10.70.10:FF:000016">
    <property type="entry name" value="Mannan-binding lectin serine protease 1"/>
    <property type="match status" value="1"/>
</dbReference>
<dbReference type="FunFam" id="2.60.120.290:FF:000012">
    <property type="entry name" value="mannan-binding lectin serine protease 1 isoform X1"/>
    <property type="match status" value="1"/>
</dbReference>
<evidence type="ECO:0000256" key="21">
    <source>
        <dbReference type="PROSITE-ProRule" id="PRU00076"/>
    </source>
</evidence>
<dbReference type="EMBL" id="AHAT01034755">
    <property type="status" value="NOT_ANNOTATED_CDS"/>
    <property type="molecule type" value="Genomic_DNA"/>
</dbReference>
<evidence type="ECO:0000256" key="1">
    <source>
        <dbReference type="ARBA" id="ARBA00004613"/>
    </source>
</evidence>
<dbReference type="GO" id="GO:0004252">
    <property type="term" value="F:serine-type endopeptidase activity"/>
    <property type="evidence" value="ECO:0000318"/>
    <property type="project" value="GO_Central"/>
</dbReference>
<evidence type="ECO:0000256" key="4">
    <source>
        <dbReference type="ARBA" id="ARBA00022588"/>
    </source>
</evidence>
<keyword evidence="29" id="KW-1185">Reference proteome</keyword>
<dbReference type="PANTHER" id="PTHR24255">
    <property type="entry name" value="COMPLEMENT COMPONENT 1, S SUBCOMPONENT-RELATED"/>
    <property type="match status" value="1"/>
</dbReference>
<dbReference type="OMA" id="IEHSANC"/>
<dbReference type="InterPro" id="IPR049883">
    <property type="entry name" value="NOTCH1_EGF-like"/>
</dbReference>
<keyword evidence="5 22" id="KW-0768">Sushi</keyword>
<keyword evidence="15 19" id="KW-1015">Disulfide bond</keyword>
<evidence type="ECO:0000256" key="20">
    <source>
        <dbReference type="PIRSR" id="PIRSR001155-4"/>
    </source>
</evidence>
<evidence type="ECO:0000313" key="29">
    <source>
        <dbReference type="Proteomes" id="UP000018468"/>
    </source>
</evidence>
<proteinExistence type="predicted"/>
<name>W5MLE9_LEPOC</name>
<keyword evidence="16" id="KW-0325">Glycoprotein</keyword>
<dbReference type="GO" id="GO:0005615">
    <property type="term" value="C:extracellular space"/>
    <property type="evidence" value="ECO:0000318"/>
    <property type="project" value="GO_Central"/>
</dbReference>
<evidence type="ECO:0000256" key="16">
    <source>
        <dbReference type="ARBA" id="ARBA00023180"/>
    </source>
</evidence>
<keyword evidence="8" id="KW-0732">Signal</keyword>
<keyword evidence="23" id="KW-1133">Transmembrane helix</keyword>
<evidence type="ECO:0000256" key="10">
    <source>
        <dbReference type="ARBA" id="ARBA00022801"/>
    </source>
</evidence>
<keyword evidence="9" id="KW-0677">Repeat</keyword>
<dbReference type="STRING" id="7918.ENSLOCP00000009208"/>
<feature type="disulfide bond" description="Interchain (between heavy and light chains)" evidence="19">
    <location>
        <begin position="275"/>
        <end position="400"/>
    </location>
</feature>
<dbReference type="GO" id="GO:0031638">
    <property type="term" value="P:zymogen activation"/>
    <property type="evidence" value="ECO:0000318"/>
    <property type="project" value="GO_Central"/>
</dbReference>
<reference evidence="29" key="1">
    <citation type="submission" date="2011-12" db="EMBL/GenBank/DDBJ databases">
        <title>The Draft Genome of Lepisosteus oculatus.</title>
        <authorList>
            <consortium name="The Broad Institute Genome Assembly &amp; Analysis Group"/>
            <consortium name="Computational R&amp;D Group"/>
            <consortium name="and Sequencing Platform"/>
            <person name="Di Palma F."/>
            <person name="Alfoldi J."/>
            <person name="Johnson J."/>
            <person name="Berlin A."/>
            <person name="Gnerre S."/>
            <person name="Jaffe D."/>
            <person name="MacCallum I."/>
            <person name="Young S."/>
            <person name="Walker B.J."/>
            <person name="Lander E.S."/>
            <person name="Lindblad-Toh K."/>
        </authorList>
    </citation>
    <scope>NUCLEOTIDE SEQUENCE [LARGE SCALE GENOMIC DNA]</scope>
</reference>
<keyword evidence="14" id="KW-0180">Complement pathway</keyword>
<dbReference type="PROSITE" id="PS01187">
    <property type="entry name" value="EGF_CA"/>
    <property type="match status" value="1"/>
</dbReference>
<feature type="transmembrane region" description="Helical" evidence="23">
    <location>
        <begin position="21"/>
        <end position="40"/>
    </location>
</feature>
<dbReference type="PROSITE" id="PS50240">
    <property type="entry name" value="TRYPSIN_DOM"/>
    <property type="match status" value="1"/>
</dbReference>
<dbReference type="InterPro" id="IPR009003">
    <property type="entry name" value="Peptidase_S1_PA"/>
</dbReference>
<dbReference type="SMART" id="SM00181">
    <property type="entry name" value="EGF"/>
    <property type="match status" value="1"/>
</dbReference>
<dbReference type="InterPro" id="IPR001314">
    <property type="entry name" value="Peptidase_S1A"/>
</dbReference>
<comment type="caution">
    <text evidence="21">Lacks conserved residue(s) required for the propagation of feature annotation.</text>
</comment>
<dbReference type="InterPro" id="IPR024175">
    <property type="entry name" value="Pept_S1A_C1r/C1S/mannan-bd"/>
</dbReference>
<dbReference type="InterPro" id="IPR035914">
    <property type="entry name" value="Sperma_CUB_dom_sf"/>
</dbReference>
<evidence type="ECO:0000256" key="5">
    <source>
        <dbReference type="ARBA" id="ARBA00022659"/>
    </source>
</evidence>
<evidence type="ECO:0000256" key="22">
    <source>
        <dbReference type="PROSITE-ProRule" id="PRU00302"/>
    </source>
</evidence>
<reference evidence="28" key="2">
    <citation type="submission" date="2025-08" db="UniProtKB">
        <authorList>
            <consortium name="Ensembl"/>
        </authorList>
    </citation>
    <scope>IDENTIFICATION</scope>
</reference>
<dbReference type="Gene3D" id="2.40.10.10">
    <property type="entry name" value="Trypsin-like serine proteases"/>
    <property type="match status" value="2"/>
</dbReference>
<dbReference type="GO" id="GO:0045087">
    <property type="term" value="P:innate immune response"/>
    <property type="evidence" value="ECO:0007669"/>
    <property type="project" value="UniProtKB-KW"/>
</dbReference>
<dbReference type="PROSITE" id="PS01180">
    <property type="entry name" value="CUB"/>
    <property type="match status" value="1"/>
</dbReference>
<dbReference type="GeneTree" id="ENSGT00940000157473"/>
<keyword evidence="4" id="KW-0399">Innate immunity</keyword>
<dbReference type="SMART" id="SM00179">
    <property type="entry name" value="EGF_CA"/>
    <property type="match status" value="1"/>
</dbReference>
<feature type="binding site" evidence="20">
    <location>
        <position position="144"/>
    </location>
    <ligand>
        <name>Ca(2+)</name>
        <dbReference type="ChEBI" id="CHEBI:29108"/>
        <label>3</label>
    </ligand>
</feature>
<feature type="domain" description="CUB" evidence="24">
    <location>
        <begin position="36"/>
        <end position="161"/>
    </location>
</feature>
<evidence type="ECO:0000256" key="3">
    <source>
        <dbReference type="ARBA" id="ARBA00022536"/>
    </source>
</evidence>
<keyword evidence="17" id="KW-0379">Hydroxylation</keyword>
<dbReference type="PROSITE" id="PS50026">
    <property type="entry name" value="EGF_3"/>
    <property type="match status" value="1"/>
</dbReference>
<dbReference type="Pfam" id="PF00431">
    <property type="entry name" value="CUB"/>
    <property type="match status" value="1"/>
</dbReference>
<feature type="disulfide bond" evidence="19">
    <location>
        <begin position="446"/>
        <end position="465"/>
    </location>
</feature>
<dbReference type="PIRSF" id="PIRSF001155">
    <property type="entry name" value="C1r_C1s_MASP"/>
    <property type="match status" value="1"/>
</dbReference>
<evidence type="ECO:0000259" key="25">
    <source>
        <dbReference type="PROSITE" id="PS50026"/>
    </source>
</evidence>
<keyword evidence="12" id="KW-0720">Serine protease</keyword>
<keyword evidence="6" id="KW-0645">Protease</keyword>
<feature type="binding site" evidence="20">
    <location>
        <position position="89"/>
    </location>
    <ligand>
        <name>Ca(2+)</name>
        <dbReference type="ChEBI" id="CHEBI:29108"/>
        <label>3</label>
    </ligand>
</feature>
<evidence type="ECO:0000259" key="26">
    <source>
        <dbReference type="PROSITE" id="PS50240"/>
    </source>
</evidence>
<dbReference type="EMBL" id="AHAT01034754">
    <property type="status" value="NOT_ANNOTATED_CDS"/>
    <property type="molecule type" value="Genomic_DNA"/>
</dbReference>
<reference evidence="28" key="3">
    <citation type="submission" date="2025-09" db="UniProtKB">
        <authorList>
            <consortium name="Ensembl"/>
        </authorList>
    </citation>
    <scope>IDENTIFICATION</scope>
</reference>
<comment type="subcellular location">
    <subcellularLocation>
        <location evidence="1">Secreted</location>
    </subcellularLocation>
</comment>
<dbReference type="SMART" id="SM00032">
    <property type="entry name" value="CCP"/>
    <property type="match status" value="1"/>
</dbReference>
<keyword evidence="23" id="KW-0812">Transmembrane</keyword>
<evidence type="ECO:0000256" key="12">
    <source>
        <dbReference type="ARBA" id="ARBA00022825"/>
    </source>
</evidence>
<sequence>MGGEKGRFGLIQQKRQIRQSMRLFINVPWLLCVFQCWGVVISGSIPVLHGEVQSPGYPAPYPPFLNEIWDLLVPQGYTLNLTFHHFDIEPSNNCDYDSLMVMFGRRFLGVFCGPNPSFQGDRPGNYSIMSPGNSLRLVFSTDDSSPGPHRYSGFSAIYQAVDIDECSVEAEKGQACHHVCNNNLGGFLCSCHHGYQLQPDNSTCQPVDCGFPVAKNGTLRVVSENPKTLYQDEIRFECESKYYRLEGDDVYRCEAQGYWMSLNGSVDLPKCVAVCGEPENEYSDFGRIFGGREAELGQIPWQVYVEDKRGGGSLISDRWVLTAAHVVEGKDSLLMYGGTADIENIESSKNTVTMESEKIFIHPGYPKAPTIGKRTNYDNDIALVRLKSRVPLGPHLLPICLPERKDDGTLISERLGFVSGWGRTEHGTLSSKLLYVEIPVKDRDTCSKNKDGKPLEQMFTENMFCAGEKDKDSCSGDSGGPFFLQEFQRGAGGEIERGPFRLYGIVSWGIICQERGYYTKVDNYLDWIRETIEREES</sequence>
<keyword evidence="10" id="KW-0378">Hydrolase</keyword>
<dbReference type="InterPro" id="IPR001881">
    <property type="entry name" value="EGF-like_Ca-bd_dom"/>
</dbReference>
<evidence type="ECO:0000256" key="17">
    <source>
        <dbReference type="ARBA" id="ARBA00023278"/>
    </source>
</evidence>
<dbReference type="InterPro" id="IPR000859">
    <property type="entry name" value="CUB_dom"/>
</dbReference>
<feature type="active site" description="Charge relay system" evidence="18">
    <location>
        <position position="478"/>
    </location>
</feature>
<keyword evidence="13" id="KW-0391">Immunity</keyword>
<keyword evidence="2" id="KW-0964">Secreted</keyword>
<dbReference type="AlphaFoldDB" id="W5MLE9"/>
<dbReference type="Bgee" id="ENSLOCG00000007589">
    <property type="expression patterns" value="Expressed in liver and 2 other cell types or tissues"/>
</dbReference>
<dbReference type="FunFam" id="2.40.10.10:FF:000054">
    <property type="entry name" value="Complement C1r subcomponent"/>
    <property type="match status" value="1"/>
</dbReference>
<dbReference type="Ensembl" id="ENSLOCT00000009219.1">
    <property type="protein sequence ID" value="ENSLOCP00000009208.1"/>
    <property type="gene ID" value="ENSLOCG00000007589.1"/>
</dbReference>
<evidence type="ECO:0000256" key="9">
    <source>
        <dbReference type="ARBA" id="ARBA00022737"/>
    </source>
</evidence>
<evidence type="ECO:0000256" key="13">
    <source>
        <dbReference type="ARBA" id="ARBA00022859"/>
    </source>
</evidence>
<feature type="binding site" evidence="20">
    <location>
        <position position="142"/>
    </location>
    <ligand>
        <name>Ca(2+)</name>
        <dbReference type="ChEBI" id="CHEBI:29108"/>
        <label>3</label>
    </ligand>
</feature>
<evidence type="ECO:0000256" key="19">
    <source>
        <dbReference type="PIRSR" id="PIRSR001155-2"/>
    </source>
</evidence>
<accession>W5MLE9</accession>
<protein>
    <submittedName>
        <fullName evidence="28">Complement component 1, s subcomponent.2</fullName>
    </submittedName>
</protein>
<dbReference type="InterPro" id="IPR001254">
    <property type="entry name" value="Trypsin_dom"/>
</dbReference>
<keyword evidence="11" id="KW-0068">Autocatalytic cleavage</keyword>
<evidence type="ECO:0000256" key="23">
    <source>
        <dbReference type="SAM" id="Phobius"/>
    </source>
</evidence>
<evidence type="ECO:0000256" key="15">
    <source>
        <dbReference type="ARBA" id="ARBA00023157"/>
    </source>
</evidence>
<feature type="disulfide bond" evidence="19">
    <location>
        <begin position="209"/>
        <end position="253"/>
    </location>
</feature>
<dbReference type="CDD" id="cd00054">
    <property type="entry name" value="EGF_CA"/>
    <property type="match status" value="1"/>
</dbReference>
<dbReference type="GO" id="GO:0005509">
    <property type="term" value="F:calcium ion binding"/>
    <property type="evidence" value="ECO:0007669"/>
    <property type="project" value="InterPro"/>
</dbReference>
<keyword evidence="7 20" id="KW-0479">Metal-binding</keyword>
<dbReference type="CDD" id="cd00041">
    <property type="entry name" value="CUB"/>
    <property type="match status" value="1"/>
</dbReference>
<dbReference type="CDD" id="cd00190">
    <property type="entry name" value="Tryp_SPc"/>
    <property type="match status" value="1"/>
</dbReference>
<evidence type="ECO:0000256" key="14">
    <source>
        <dbReference type="ARBA" id="ARBA00022875"/>
    </source>
</evidence>
<dbReference type="InParanoid" id="W5MLE9"/>
<feature type="active site" description="Charge relay system" evidence="18">
    <location>
        <position position="325"/>
    </location>
</feature>
<feature type="disulfide bond" evidence="19">
    <location>
        <begin position="474"/>
        <end position="512"/>
    </location>
</feature>
<feature type="domain" description="EGF-like" evidence="25">
    <location>
        <begin position="162"/>
        <end position="205"/>
    </location>
</feature>
<dbReference type="SUPFAM" id="SSF57196">
    <property type="entry name" value="EGF/Laminin"/>
    <property type="match status" value="1"/>
</dbReference>
<dbReference type="Pfam" id="PF00089">
    <property type="entry name" value="Trypsin"/>
    <property type="match status" value="1"/>
</dbReference>
<dbReference type="PROSITE" id="PS00010">
    <property type="entry name" value="ASX_HYDROXYL"/>
    <property type="match status" value="1"/>
</dbReference>
<dbReference type="Gene3D" id="2.60.120.290">
    <property type="entry name" value="Spermadhesin, CUB domain"/>
    <property type="match status" value="1"/>
</dbReference>
<dbReference type="InterPro" id="IPR000152">
    <property type="entry name" value="EGF-type_Asp/Asn_hydroxyl_site"/>
</dbReference>
<evidence type="ECO:0000256" key="2">
    <source>
        <dbReference type="ARBA" id="ARBA00022525"/>
    </source>
</evidence>
<dbReference type="SMART" id="SM00042">
    <property type="entry name" value="CUB"/>
    <property type="match status" value="1"/>
</dbReference>
<feature type="domain" description="Peptidase S1" evidence="26">
    <location>
        <begin position="288"/>
        <end position="533"/>
    </location>
</feature>
<feature type="disulfide bond" evidence="19">
    <location>
        <begin position="94"/>
        <end position="112"/>
    </location>
</feature>
<dbReference type="SUPFAM" id="SSF57535">
    <property type="entry name" value="Complement control module/SCR domain"/>
    <property type="match status" value="1"/>
</dbReference>
<dbReference type="PROSITE" id="PS50923">
    <property type="entry name" value="SUSHI"/>
    <property type="match status" value="1"/>
</dbReference>
<keyword evidence="23" id="KW-0472">Membrane</keyword>
<organism evidence="28 29">
    <name type="scientific">Lepisosteus oculatus</name>
    <name type="common">Spotted gar</name>
    <dbReference type="NCBI Taxonomy" id="7918"/>
    <lineage>
        <taxon>Eukaryota</taxon>
        <taxon>Metazoa</taxon>
        <taxon>Chordata</taxon>
        <taxon>Craniata</taxon>
        <taxon>Vertebrata</taxon>
        <taxon>Euteleostomi</taxon>
        <taxon>Actinopterygii</taxon>
        <taxon>Neopterygii</taxon>
        <taxon>Holostei</taxon>
        <taxon>Semionotiformes</taxon>
        <taxon>Lepisosteidae</taxon>
        <taxon>Lepisosteus</taxon>
    </lineage>
</organism>
<dbReference type="Proteomes" id="UP000018468">
    <property type="component" value="Linkage group LG26"/>
</dbReference>
<evidence type="ECO:0000313" key="28">
    <source>
        <dbReference type="Ensembl" id="ENSLOCP00000009208.1"/>
    </source>
</evidence>
<dbReference type="HOGENOM" id="CLU_006842_14_1_1"/>
<feature type="domain" description="Sushi" evidence="27">
    <location>
        <begin position="207"/>
        <end position="273"/>
    </location>
</feature>
<dbReference type="GO" id="GO:0072562">
    <property type="term" value="C:blood microparticle"/>
    <property type="evidence" value="ECO:0000318"/>
    <property type="project" value="GO_Central"/>
</dbReference>
<evidence type="ECO:0000259" key="27">
    <source>
        <dbReference type="PROSITE" id="PS50923"/>
    </source>
</evidence>
<evidence type="ECO:0000256" key="11">
    <source>
        <dbReference type="ARBA" id="ARBA00022813"/>
    </source>
</evidence>
<keyword evidence="20" id="KW-0106">Calcium</keyword>
<dbReference type="PROSITE" id="PS01186">
    <property type="entry name" value="EGF_2"/>
    <property type="match status" value="1"/>
</dbReference>
<feature type="binding site" evidence="20">
    <location>
        <position position="97"/>
    </location>
    <ligand>
        <name>Ca(2+)</name>
        <dbReference type="ChEBI" id="CHEBI:29108"/>
        <label>3</label>
    </ligand>
</feature>
<dbReference type="FunFam" id="2.10.25.10:FF:000059">
    <property type="entry name" value="Mannan-binding lectin serine protease 1"/>
    <property type="match status" value="1"/>
</dbReference>
<evidence type="ECO:0000256" key="7">
    <source>
        <dbReference type="ARBA" id="ARBA00022723"/>
    </source>
</evidence>
<dbReference type="Pfam" id="PF07645">
    <property type="entry name" value="EGF_CA"/>
    <property type="match status" value="1"/>
</dbReference>